<proteinExistence type="predicted"/>
<feature type="non-terminal residue" evidence="1">
    <location>
        <position position="110"/>
    </location>
</feature>
<dbReference type="Proteomes" id="UP000735302">
    <property type="component" value="Unassembled WGS sequence"/>
</dbReference>
<protein>
    <submittedName>
        <fullName evidence="1">Striatin-interacting protein 1 homolog</fullName>
    </submittedName>
</protein>
<gene>
    <name evidence="1" type="ORF">PoB_004798600</name>
</gene>
<comment type="caution">
    <text evidence="1">The sequence shown here is derived from an EMBL/GenBank/DDBJ whole genome shotgun (WGS) entry which is preliminary data.</text>
</comment>
<keyword evidence="2" id="KW-1185">Reference proteome</keyword>
<sequence length="110" mass="12514">MADVEKVDFNYADADKHEFEMAELYSYTEEPDFATNQVCFEEAAKAHGVYGECRSREHMYEVSRECVLLYLELGLYTSLVQLLAMEVENSATALMALRKPAVSITDSKEL</sequence>
<accession>A0AAV4BQZ7</accession>
<dbReference type="InterPro" id="IPR040185">
    <property type="entry name" value="Far11/STRP"/>
</dbReference>
<dbReference type="AlphaFoldDB" id="A0AAV4BQZ7"/>
<evidence type="ECO:0000313" key="1">
    <source>
        <dbReference type="EMBL" id="GFO21481.1"/>
    </source>
</evidence>
<organism evidence="1 2">
    <name type="scientific">Plakobranchus ocellatus</name>
    <dbReference type="NCBI Taxonomy" id="259542"/>
    <lineage>
        <taxon>Eukaryota</taxon>
        <taxon>Metazoa</taxon>
        <taxon>Spiralia</taxon>
        <taxon>Lophotrochozoa</taxon>
        <taxon>Mollusca</taxon>
        <taxon>Gastropoda</taxon>
        <taxon>Heterobranchia</taxon>
        <taxon>Euthyneura</taxon>
        <taxon>Panpulmonata</taxon>
        <taxon>Sacoglossa</taxon>
        <taxon>Placobranchoidea</taxon>
        <taxon>Plakobranchidae</taxon>
        <taxon>Plakobranchus</taxon>
    </lineage>
</organism>
<evidence type="ECO:0000313" key="2">
    <source>
        <dbReference type="Proteomes" id="UP000735302"/>
    </source>
</evidence>
<dbReference type="EMBL" id="BLXT01005256">
    <property type="protein sequence ID" value="GFO21481.1"/>
    <property type="molecule type" value="Genomic_DNA"/>
</dbReference>
<dbReference type="GO" id="GO:0007010">
    <property type="term" value="P:cytoskeleton organization"/>
    <property type="evidence" value="ECO:0007669"/>
    <property type="project" value="TreeGrafter"/>
</dbReference>
<reference evidence="1 2" key="1">
    <citation type="journal article" date="2021" name="Elife">
        <title>Chloroplast acquisition without the gene transfer in kleptoplastic sea slugs, Plakobranchus ocellatus.</title>
        <authorList>
            <person name="Maeda T."/>
            <person name="Takahashi S."/>
            <person name="Yoshida T."/>
            <person name="Shimamura S."/>
            <person name="Takaki Y."/>
            <person name="Nagai Y."/>
            <person name="Toyoda A."/>
            <person name="Suzuki Y."/>
            <person name="Arimoto A."/>
            <person name="Ishii H."/>
            <person name="Satoh N."/>
            <person name="Nishiyama T."/>
            <person name="Hasebe M."/>
            <person name="Maruyama T."/>
            <person name="Minagawa J."/>
            <person name="Obokata J."/>
            <person name="Shigenobu S."/>
        </authorList>
    </citation>
    <scope>NUCLEOTIDE SEQUENCE [LARGE SCALE GENOMIC DNA]</scope>
</reference>
<dbReference type="GO" id="GO:0005829">
    <property type="term" value="C:cytosol"/>
    <property type="evidence" value="ECO:0007669"/>
    <property type="project" value="TreeGrafter"/>
</dbReference>
<name>A0AAV4BQZ7_9GAST</name>
<dbReference type="PANTHER" id="PTHR13239">
    <property type="entry name" value="PROTEIN REQUIRED FOR HYPHAL ANASTOMOSIS HAM-2"/>
    <property type="match status" value="1"/>
</dbReference>
<dbReference type="PANTHER" id="PTHR13239:SF4">
    <property type="entry name" value="AT25231P"/>
    <property type="match status" value="1"/>
</dbReference>